<dbReference type="EMBL" id="JBHULB010000083">
    <property type="protein sequence ID" value="MFD2589127.1"/>
    <property type="molecule type" value="Genomic_DNA"/>
</dbReference>
<dbReference type="InterPro" id="IPR032675">
    <property type="entry name" value="LRR_dom_sf"/>
</dbReference>
<keyword evidence="2" id="KW-1185">Reference proteome</keyword>
<evidence type="ECO:0000313" key="2">
    <source>
        <dbReference type="Proteomes" id="UP001597526"/>
    </source>
</evidence>
<dbReference type="Pfam" id="PF23952">
    <property type="entry name" value="LRR_EndoS"/>
    <property type="match status" value="1"/>
</dbReference>
<dbReference type="Proteomes" id="UP001597526">
    <property type="component" value="Unassembled WGS sequence"/>
</dbReference>
<proteinExistence type="predicted"/>
<evidence type="ECO:0000313" key="1">
    <source>
        <dbReference type="EMBL" id="MFD2589127.1"/>
    </source>
</evidence>
<dbReference type="Gene3D" id="3.80.10.10">
    <property type="entry name" value="Ribonuclease Inhibitor"/>
    <property type="match status" value="1"/>
</dbReference>
<reference evidence="2" key="1">
    <citation type="journal article" date="2019" name="Int. J. Syst. Evol. Microbiol.">
        <title>The Global Catalogue of Microorganisms (GCM) 10K type strain sequencing project: providing services to taxonomists for standard genome sequencing and annotation.</title>
        <authorList>
            <consortium name="The Broad Institute Genomics Platform"/>
            <consortium name="The Broad Institute Genome Sequencing Center for Infectious Disease"/>
            <person name="Wu L."/>
            <person name="Ma J."/>
        </authorList>
    </citation>
    <scope>NUCLEOTIDE SEQUENCE [LARGE SCALE GENOMIC DNA]</scope>
    <source>
        <strain evidence="2">KCTC 52368</strain>
    </source>
</reference>
<sequence length="229" mass="26284">MQISKNRLYGLSFVDVQNDNDLPLAVKMVKRNEVDGIALSFIKNWPENDVDIISECPNIKFLFIHYAPFNFSVVNQLKNLVQLGIDNDDRDEIIFSNKPELRSVFVNWRPKRKSLFKCTQLEDLWIGKYTGKNLSLFKNFSNLKSLRINTGSITSLEGIENLTSLENLYLAQTTKLEDISAIQSLSNLKSLTIHNCKRLKNIELVNKLSNLEYLNIMGTTPKNTVQKNL</sequence>
<dbReference type="RefSeq" id="WP_377768603.1">
    <property type="nucleotide sequence ID" value="NZ_JBHULB010000083.1"/>
</dbReference>
<comment type="caution">
    <text evidence="1">The sequence shown here is derived from an EMBL/GenBank/DDBJ whole genome shotgun (WGS) entry which is preliminary data.</text>
</comment>
<dbReference type="SUPFAM" id="SSF52058">
    <property type="entry name" value="L domain-like"/>
    <property type="match status" value="1"/>
</dbReference>
<gene>
    <name evidence="1" type="ORF">ACFSQJ_19540</name>
</gene>
<protein>
    <submittedName>
        <fullName evidence="1">Leucine-rich repeat domain-containing protein</fullName>
    </submittedName>
</protein>
<organism evidence="1 2">
    <name type="scientific">Croceitalea marina</name>
    <dbReference type="NCBI Taxonomy" id="1775166"/>
    <lineage>
        <taxon>Bacteria</taxon>
        <taxon>Pseudomonadati</taxon>
        <taxon>Bacteroidota</taxon>
        <taxon>Flavobacteriia</taxon>
        <taxon>Flavobacteriales</taxon>
        <taxon>Flavobacteriaceae</taxon>
        <taxon>Croceitalea</taxon>
    </lineage>
</organism>
<name>A0ABW5N0W7_9FLAO</name>
<accession>A0ABW5N0W7</accession>